<protein>
    <submittedName>
        <fullName evidence="2">Uncharacterized protein</fullName>
    </submittedName>
</protein>
<organism evidence="2 3">
    <name type="scientific">Mycolicibacterium helvum</name>
    <dbReference type="NCBI Taxonomy" id="1534349"/>
    <lineage>
        <taxon>Bacteria</taxon>
        <taxon>Bacillati</taxon>
        <taxon>Actinomycetota</taxon>
        <taxon>Actinomycetes</taxon>
        <taxon>Mycobacteriales</taxon>
        <taxon>Mycobacteriaceae</taxon>
        <taxon>Mycolicibacterium</taxon>
    </lineage>
</organism>
<dbReference type="AlphaFoldDB" id="A0A7I7T1G5"/>
<proteinExistence type="predicted"/>
<keyword evidence="1" id="KW-0812">Transmembrane</keyword>
<keyword evidence="3" id="KW-1185">Reference proteome</keyword>
<dbReference type="EMBL" id="AP022596">
    <property type="protein sequence ID" value="BBY63117.1"/>
    <property type="molecule type" value="Genomic_DNA"/>
</dbReference>
<dbReference type="KEGG" id="mhev:MHEL_13600"/>
<reference evidence="2 3" key="1">
    <citation type="journal article" date="2019" name="Emerg. Microbes Infect.">
        <title>Comprehensive subspecies identification of 175 nontuberculous mycobacteria species based on 7547 genomic profiles.</title>
        <authorList>
            <person name="Matsumoto Y."/>
            <person name="Kinjo T."/>
            <person name="Motooka D."/>
            <person name="Nabeya D."/>
            <person name="Jung N."/>
            <person name="Uechi K."/>
            <person name="Horii T."/>
            <person name="Iida T."/>
            <person name="Fujita J."/>
            <person name="Nakamura S."/>
        </authorList>
    </citation>
    <scope>NUCLEOTIDE SEQUENCE [LARGE SCALE GENOMIC DNA]</scope>
    <source>
        <strain evidence="2 3">JCM 30396</strain>
    </source>
</reference>
<name>A0A7I7T1G5_9MYCO</name>
<dbReference type="Proteomes" id="UP000467148">
    <property type="component" value="Chromosome"/>
</dbReference>
<gene>
    <name evidence="2" type="ORF">MHEL_13600</name>
</gene>
<sequence>MGGTIKQARAAMHRHPLVTAWLIIAYGLTILIAAVVLFPGDWWPWTWLATLWSPDSWSLLSWLD</sequence>
<evidence type="ECO:0000256" key="1">
    <source>
        <dbReference type="SAM" id="Phobius"/>
    </source>
</evidence>
<evidence type="ECO:0000313" key="3">
    <source>
        <dbReference type="Proteomes" id="UP000467148"/>
    </source>
</evidence>
<feature type="transmembrane region" description="Helical" evidence="1">
    <location>
        <begin position="20"/>
        <end position="38"/>
    </location>
</feature>
<keyword evidence="1" id="KW-1133">Transmembrane helix</keyword>
<accession>A0A7I7T1G5</accession>
<keyword evidence="1" id="KW-0472">Membrane</keyword>
<evidence type="ECO:0000313" key="2">
    <source>
        <dbReference type="EMBL" id="BBY63117.1"/>
    </source>
</evidence>
<dbReference type="RefSeq" id="WP_163746813.1">
    <property type="nucleotide sequence ID" value="NZ_AP022596.1"/>
</dbReference>